<dbReference type="Gene3D" id="2.120.10.30">
    <property type="entry name" value="TolB, C-terminal domain"/>
    <property type="match status" value="1"/>
</dbReference>
<organism evidence="1 2">
    <name type="scientific">Mytilus coruscus</name>
    <name type="common">Sea mussel</name>
    <dbReference type="NCBI Taxonomy" id="42192"/>
    <lineage>
        <taxon>Eukaryota</taxon>
        <taxon>Metazoa</taxon>
        <taxon>Spiralia</taxon>
        <taxon>Lophotrochozoa</taxon>
        <taxon>Mollusca</taxon>
        <taxon>Bivalvia</taxon>
        <taxon>Autobranchia</taxon>
        <taxon>Pteriomorphia</taxon>
        <taxon>Mytilida</taxon>
        <taxon>Mytiloidea</taxon>
        <taxon>Mytilidae</taxon>
        <taxon>Mytilinae</taxon>
        <taxon>Mytilus</taxon>
    </lineage>
</organism>
<proteinExistence type="predicted"/>
<keyword evidence="2" id="KW-1185">Reference proteome</keyword>
<name>A0A6J8C3U4_MYTCO</name>
<dbReference type="Proteomes" id="UP000507470">
    <property type="component" value="Unassembled WGS sequence"/>
</dbReference>
<gene>
    <name evidence="1" type="ORF">MCOR_25494</name>
</gene>
<dbReference type="OrthoDB" id="6057449at2759"/>
<reference evidence="1 2" key="1">
    <citation type="submission" date="2020-06" db="EMBL/GenBank/DDBJ databases">
        <authorList>
            <person name="Li R."/>
            <person name="Bekaert M."/>
        </authorList>
    </citation>
    <scope>NUCLEOTIDE SEQUENCE [LARGE SCALE GENOMIC DNA]</scope>
    <source>
        <strain evidence="2">wild</strain>
    </source>
</reference>
<evidence type="ECO:0000313" key="1">
    <source>
        <dbReference type="EMBL" id="CAC5390392.1"/>
    </source>
</evidence>
<evidence type="ECO:0000313" key="2">
    <source>
        <dbReference type="Proteomes" id="UP000507470"/>
    </source>
</evidence>
<sequence length="260" mass="29189">MVTSQLLHKVKQKGNILTTVLNINTKLRGIAVTHNKDLLITEGTSKLKFVNGKNGKVSDSKYSVDPLWITNVHITNDHKVIVGAVSPGAAFPVTGRRVVILMDQKGNHLTVYEQDKQKQNIFSYVEEITSISNGNIFAVDSLSGDNRERLLVLGKDGDLLNEYTGCQYINTEDKLLQIANITTTASDNIVVIDFDHHLHILDSSASLTYYYDTETMAIEYPYCLVFTCPTTYSTLDVHHLPTVQQMPNSMRFSVQDFKYK</sequence>
<dbReference type="InterPro" id="IPR011042">
    <property type="entry name" value="6-blade_b-propeller_TolB-like"/>
</dbReference>
<accession>A0A6J8C3U4</accession>
<dbReference type="EMBL" id="CACVKT020004513">
    <property type="protein sequence ID" value="CAC5390392.1"/>
    <property type="molecule type" value="Genomic_DNA"/>
</dbReference>
<protein>
    <submittedName>
        <fullName evidence="1">Uncharacterized protein</fullName>
    </submittedName>
</protein>
<dbReference type="SUPFAM" id="SSF101898">
    <property type="entry name" value="NHL repeat"/>
    <property type="match status" value="1"/>
</dbReference>
<dbReference type="AlphaFoldDB" id="A0A6J8C3U4"/>